<name>A0AA36G249_9BILA</name>
<protein>
    <recommendedName>
        <fullName evidence="13">Multivesicular body subunit 12A</fullName>
    </recommendedName>
</protein>
<comment type="subcellular location">
    <subcellularLocation>
        <location evidence="1">Late endosome membrane</location>
        <topology evidence="1">Peripheral membrane protein</topology>
    </subcellularLocation>
</comment>
<evidence type="ECO:0000259" key="9">
    <source>
        <dbReference type="PROSITE" id="PS51498"/>
    </source>
</evidence>
<feature type="non-terminal residue" evidence="11">
    <location>
        <position position="1"/>
    </location>
</feature>
<dbReference type="GO" id="GO:0042058">
    <property type="term" value="P:regulation of epidermal growth factor receptor signaling pathway"/>
    <property type="evidence" value="ECO:0007669"/>
    <property type="project" value="TreeGrafter"/>
</dbReference>
<dbReference type="GO" id="GO:0046755">
    <property type="term" value="P:viral budding"/>
    <property type="evidence" value="ECO:0007669"/>
    <property type="project" value="TreeGrafter"/>
</dbReference>
<dbReference type="PANTHER" id="PTHR31547">
    <property type="entry name" value="MULTIVESICULAR BODY SUBUNIT 12B"/>
    <property type="match status" value="1"/>
</dbReference>
<evidence type="ECO:0000313" key="11">
    <source>
        <dbReference type="EMBL" id="CAJ0575880.1"/>
    </source>
</evidence>
<reference evidence="11" key="1">
    <citation type="submission" date="2023-06" db="EMBL/GenBank/DDBJ databases">
        <authorList>
            <person name="Delattre M."/>
        </authorList>
    </citation>
    <scope>NUCLEOTIDE SEQUENCE</scope>
    <source>
        <strain evidence="11">AF72</strain>
    </source>
</reference>
<gene>
    <name evidence="11" type="ORF">MSPICULIGERA_LOCUS14182</name>
    <name evidence="10" type="ORF">MSPICULIGERA_LOCUS4210</name>
</gene>
<dbReference type="InterPro" id="IPR023341">
    <property type="entry name" value="MABP"/>
</dbReference>
<keyword evidence="5" id="KW-0653">Protein transport</keyword>
<evidence type="ECO:0000256" key="4">
    <source>
        <dbReference type="ARBA" id="ARBA00022753"/>
    </source>
</evidence>
<dbReference type="GO" id="GO:0031902">
    <property type="term" value="C:late endosome membrane"/>
    <property type="evidence" value="ECO:0007669"/>
    <property type="project" value="UniProtKB-SubCell"/>
</dbReference>
<dbReference type="FunFam" id="2.100.10.50:FF:000002">
    <property type="entry name" value="Multivesicular body subunit 12B"/>
    <property type="match status" value="1"/>
</dbReference>
<dbReference type="Gene3D" id="2.100.10.50">
    <property type="match status" value="1"/>
</dbReference>
<evidence type="ECO:0000256" key="7">
    <source>
        <dbReference type="ARBA" id="ARBA00053101"/>
    </source>
</evidence>
<comment type="caution">
    <text evidence="11">The sequence shown here is derived from an EMBL/GenBank/DDBJ whole genome shotgun (WGS) entry which is preliminary data.</text>
</comment>
<evidence type="ECO:0000313" key="12">
    <source>
        <dbReference type="Proteomes" id="UP001177023"/>
    </source>
</evidence>
<evidence type="ECO:0000256" key="2">
    <source>
        <dbReference type="ARBA" id="ARBA00010432"/>
    </source>
</evidence>
<proteinExistence type="inferred from homology"/>
<evidence type="ECO:0000256" key="6">
    <source>
        <dbReference type="ARBA" id="ARBA00023136"/>
    </source>
</evidence>
<accession>A0AA36G249</accession>
<dbReference type="AlphaFoldDB" id="A0AA36G249"/>
<comment type="function">
    <text evidence="7">Component of the ESCRT-I complex, a regulator of vesicular trafficking process. Required for the sorting of endocytic ubiquitinated cargos into multivesicular bodies.</text>
</comment>
<dbReference type="GO" id="GO:0019075">
    <property type="term" value="P:virus maturation"/>
    <property type="evidence" value="ECO:0007669"/>
    <property type="project" value="TreeGrafter"/>
</dbReference>
<dbReference type="GO" id="GO:0000813">
    <property type="term" value="C:ESCRT I complex"/>
    <property type="evidence" value="ECO:0007669"/>
    <property type="project" value="InterPro"/>
</dbReference>
<feature type="domain" description="MABP" evidence="9">
    <location>
        <begin position="15"/>
        <end position="165"/>
    </location>
</feature>
<feature type="domain" description="UMA" evidence="8">
    <location>
        <begin position="233"/>
        <end position="283"/>
    </location>
</feature>
<keyword evidence="6" id="KW-0472">Membrane</keyword>
<evidence type="ECO:0000313" key="10">
    <source>
        <dbReference type="EMBL" id="CAJ0565576.1"/>
    </source>
</evidence>
<evidence type="ECO:0000256" key="5">
    <source>
        <dbReference type="ARBA" id="ARBA00022927"/>
    </source>
</evidence>
<comment type="similarity">
    <text evidence="2">Belongs to the MVB12 family.</text>
</comment>
<dbReference type="PANTHER" id="PTHR31547:SF1">
    <property type="entry name" value="MULTIVESICULAR BODY SUBUNIT 12B"/>
    <property type="match status" value="1"/>
</dbReference>
<dbReference type="InterPro" id="IPR023340">
    <property type="entry name" value="UMA"/>
</dbReference>
<evidence type="ECO:0000256" key="3">
    <source>
        <dbReference type="ARBA" id="ARBA00022448"/>
    </source>
</evidence>
<keyword evidence="4" id="KW-0967">Endosome</keyword>
<dbReference type="Pfam" id="PF10240">
    <property type="entry name" value="DUF2464"/>
    <property type="match status" value="1"/>
</dbReference>
<evidence type="ECO:0008006" key="13">
    <source>
        <dbReference type="Google" id="ProtNLM"/>
    </source>
</evidence>
<dbReference type="PROSITE" id="PS51497">
    <property type="entry name" value="UMA"/>
    <property type="match status" value="1"/>
</dbReference>
<dbReference type="Proteomes" id="UP001177023">
    <property type="component" value="Unassembled WGS sequence"/>
</dbReference>
<dbReference type="InterPro" id="IPR018798">
    <property type="entry name" value="MVB12A/B"/>
</dbReference>
<keyword evidence="12" id="KW-1185">Reference proteome</keyword>
<dbReference type="InterPro" id="IPR040297">
    <property type="entry name" value="MVB12B"/>
</dbReference>
<dbReference type="EMBL" id="CATQJA010001066">
    <property type="protein sequence ID" value="CAJ0565576.1"/>
    <property type="molecule type" value="Genomic_DNA"/>
</dbReference>
<evidence type="ECO:0000259" key="8">
    <source>
        <dbReference type="PROSITE" id="PS51497"/>
    </source>
</evidence>
<dbReference type="GO" id="GO:0015031">
    <property type="term" value="P:protein transport"/>
    <property type="evidence" value="ECO:0007669"/>
    <property type="project" value="UniProtKB-KW"/>
</dbReference>
<dbReference type="EMBL" id="CATQJA010002641">
    <property type="protein sequence ID" value="CAJ0575880.1"/>
    <property type="molecule type" value="Genomic_DNA"/>
</dbReference>
<sequence>MSESLARSMDLSDSISPITALCVVADKNKAPRGFTALTKSNDDASDADLWHESSFSIFSRPVRYLCYSREKPNAAYKGSISVVTDITVVKENDPIPHGFVAIDYTADSRERALRKRFICVKTEPLDAAVDAVGEVIILNKNKKTPKDYTNAGEVDGAMICFRVIVIPSNYGLSHSASERNLSTSSAPGQGLYPSVPGLGQPSHSTSALSQVDPLRSPVNAFTIKQSSTGPKPIDGVEFKVNPLFECNSGKHREAPLPPFPEIDLGKLDSDEYTYRFQIEQSALSY</sequence>
<keyword evidence="3" id="KW-0813">Transport</keyword>
<dbReference type="PROSITE" id="PS51498">
    <property type="entry name" value="MABP"/>
    <property type="match status" value="1"/>
</dbReference>
<evidence type="ECO:0000256" key="1">
    <source>
        <dbReference type="ARBA" id="ARBA00004633"/>
    </source>
</evidence>
<organism evidence="11 12">
    <name type="scientific">Mesorhabditis spiculigera</name>
    <dbReference type="NCBI Taxonomy" id="96644"/>
    <lineage>
        <taxon>Eukaryota</taxon>
        <taxon>Metazoa</taxon>
        <taxon>Ecdysozoa</taxon>
        <taxon>Nematoda</taxon>
        <taxon>Chromadorea</taxon>
        <taxon>Rhabditida</taxon>
        <taxon>Rhabditina</taxon>
        <taxon>Rhabditomorpha</taxon>
        <taxon>Rhabditoidea</taxon>
        <taxon>Rhabditidae</taxon>
        <taxon>Mesorhabditinae</taxon>
        <taxon>Mesorhabditis</taxon>
    </lineage>
</organism>